<evidence type="ECO:0000313" key="3">
    <source>
        <dbReference type="EMBL" id="TLS38790.1"/>
    </source>
</evidence>
<reference evidence="3 4" key="1">
    <citation type="submission" date="2019-04" db="EMBL/GenBank/DDBJ databases">
        <title>Bacillus caeni sp. nov., a bacterium isolated from mangrove sediment.</title>
        <authorList>
            <person name="Huang H."/>
            <person name="Mo K."/>
            <person name="Hu Y."/>
        </authorList>
    </citation>
    <scope>NUCLEOTIDE SEQUENCE [LARGE SCALE GENOMIC DNA]</scope>
    <source>
        <strain evidence="3 4">HB172195</strain>
    </source>
</reference>
<dbReference type="PROSITE" id="PS51352">
    <property type="entry name" value="THIOREDOXIN_2"/>
    <property type="match status" value="1"/>
</dbReference>
<dbReference type="PANTHER" id="PTHR42852:SF17">
    <property type="entry name" value="THIOREDOXIN-LIKE PROTEIN HI_1115"/>
    <property type="match status" value="1"/>
</dbReference>
<gene>
    <name evidence="3" type="ORF">FCL54_00280</name>
</gene>
<dbReference type="Pfam" id="PF00578">
    <property type="entry name" value="AhpC-TSA"/>
    <property type="match status" value="1"/>
</dbReference>
<dbReference type="GO" id="GO:0016491">
    <property type="term" value="F:oxidoreductase activity"/>
    <property type="evidence" value="ECO:0007669"/>
    <property type="project" value="InterPro"/>
</dbReference>
<dbReference type="Proteomes" id="UP000308230">
    <property type="component" value="Unassembled WGS sequence"/>
</dbReference>
<name>A0A5R9F947_9BACL</name>
<evidence type="ECO:0000256" key="1">
    <source>
        <dbReference type="ARBA" id="ARBA00023157"/>
    </source>
</evidence>
<dbReference type="SUPFAM" id="SSF52833">
    <property type="entry name" value="Thioredoxin-like"/>
    <property type="match status" value="1"/>
</dbReference>
<sequence length="138" mass="16138">MKAPDFTLEDYRSKKMVSLEDYKGRVVMITFWVSWCPDCMQDLPLKEQFYRSMDSEDLAFLSINVTGREKDENAGPEFIEKHQLPFPILLDKGRQTYDAYDCRTVPTTVILNKKHEIAAKFEDKATFIDIMKELSNLL</sequence>
<dbReference type="CDD" id="cd02966">
    <property type="entry name" value="TlpA_like_family"/>
    <property type="match status" value="1"/>
</dbReference>
<dbReference type="GO" id="GO:0016209">
    <property type="term" value="F:antioxidant activity"/>
    <property type="evidence" value="ECO:0007669"/>
    <property type="project" value="InterPro"/>
</dbReference>
<accession>A0A5R9F947</accession>
<dbReference type="InterPro" id="IPR036249">
    <property type="entry name" value="Thioredoxin-like_sf"/>
</dbReference>
<proteinExistence type="predicted"/>
<evidence type="ECO:0000313" key="4">
    <source>
        <dbReference type="Proteomes" id="UP000308230"/>
    </source>
</evidence>
<comment type="caution">
    <text evidence="3">The sequence shown here is derived from an EMBL/GenBank/DDBJ whole genome shotgun (WGS) entry which is preliminary data.</text>
</comment>
<keyword evidence="1" id="KW-1015">Disulfide bond</keyword>
<feature type="domain" description="Thioredoxin" evidence="2">
    <location>
        <begin position="1"/>
        <end position="138"/>
    </location>
</feature>
<evidence type="ECO:0000259" key="2">
    <source>
        <dbReference type="PROSITE" id="PS51352"/>
    </source>
</evidence>
<dbReference type="InterPro" id="IPR000866">
    <property type="entry name" value="AhpC/TSA"/>
</dbReference>
<protein>
    <submittedName>
        <fullName evidence="3">TlpA family protein disulfide reductase</fullName>
    </submittedName>
</protein>
<dbReference type="Gene3D" id="3.40.30.10">
    <property type="entry name" value="Glutaredoxin"/>
    <property type="match status" value="1"/>
</dbReference>
<dbReference type="AlphaFoldDB" id="A0A5R9F947"/>
<keyword evidence="4" id="KW-1185">Reference proteome</keyword>
<dbReference type="InterPro" id="IPR050553">
    <property type="entry name" value="Thioredoxin_ResA/DsbE_sf"/>
</dbReference>
<dbReference type="InterPro" id="IPR013766">
    <property type="entry name" value="Thioredoxin_domain"/>
</dbReference>
<dbReference type="PANTHER" id="PTHR42852">
    <property type="entry name" value="THIOL:DISULFIDE INTERCHANGE PROTEIN DSBE"/>
    <property type="match status" value="1"/>
</dbReference>
<dbReference type="RefSeq" id="WP_138121991.1">
    <property type="nucleotide sequence ID" value="NZ_SWLG01000001.1"/>
</dbReference>
<organism evidence="3 4">
    <name type="scientific">Exobacillus caeni</name>
    <dbReference type="NCBI Taxonomy" id="2574798"/>
    <lineage>
        <taxon>Bacteria</taxon>
        <taxon>Bacillati</taxon>
        <taxon>Bacillota</taxon>
        <taxon>Bacilli</taxon>
        <taxon>Bacillales</taxon>
        <taxon>Guptibacillaceae</taxon>
        <taxon>Exobacillus</taxon>
    </lineage>
</organism>
<dbReference type="EMBL" id="SWLG01000001">
    <property type="protein sequence ID" value="TLS38790.1"/>
    <property type="molecule type" value="Genomic_DNA"/>
</dbReference>
<dbReference type="OrthoDB" id="25753at2"/>